<sequence>MSSSVQTDRPRNAAPDDPVPWAALDAAARRFRTSCGAGEMVWRCWGEGGTPLVLLHGGAGSWLHWLRTIPAFAADRMVIAPDIPGLGSSAAPPDSTPAAIAGVILEGLEQVLGHGVQDKDQRERFDIAGFSYGGVLAGFLAGQAGAHARSLTLVGSGGLGVPIHKIALERVRDKNGAERDAANRTNLLRWMIADPARIDAQALAIQDWNSRHARFDSRPIGRGSLLPDELRKLGIPVTGIWGEQDHAVRGLLGEVERTLRAIRPEMAFHTIPAAGHWVAYEAPNAFAAILRAVLGPC</sequence>
<keyword evidence="3" id="KW-1185">Reference proteome</keyword>
<accession>A0ABW0F6L1</accession>
<dbReference type="RefSeq" id="WP_158443953.1">
    <property type="nucleotide sequence ID" value="NZ_JAOAOS010000013.1"/>
</dbReference>
<evidence type="ECO:0000313" key="3">
    <source>
        <dbReference type="Proteomes" id="UP001595976"/>
    </source>
</evidence>
<dbReference type="InterPro" id="IPR029058">
    <property type="entry name" value="AB_hydrolase_fold"/>
</dbReference>
<proteinExistence type="predicted"/>
<dbReference type="InterPro" id="IPR050266">
    <property type="entry name" value="AB_hydrolase_sf"/>
</dbReference>
<dbReference type="EMBL" id="JBHSLI010000004">
    <property type="protein sequence ID" value="MFC5293510.1"/>
    <property type="molecule type" value="Genomic_DNA"/>
</dbReference>
<comment type="caution">
    <text evidence="2">The sequence shown here is derived from an EMBL/GenBank/DDBJ whole genome shotgun (WGS) entry which is preliminary data.</text>
</comment>
<protein>
    <submittedName>
        <fullName evidence="2">Alpha/beta fold hydrolase</fullName>
    </submittedName>
</protein>
<dbReference type="PANTHER" id="PTHR43798">
    <property type="entry name" value="MONOACYLGLYCEROL LIPASE"/>
    <property type="match status" value="1"/>
</dbReference>
<evidence type="ECO:0000313" key="2">
    <source>
        <dbReference type="EMBL" id="MFC5293510.1"/>
    </source>
</evidence>
<keyword evidence="2" id="KW-0378">Hydrolase</keyword>
<dbReference type="Proteomes" id="UP001595976">
    <property type="component" value="Unassembled WGS sequence"/>
</dbReference>
<organism evidence="2 3">
    <name type="scientific">Bosea minatitlanensis</name>
    <dbReference type="NCBI Taxonomy" id="128782"/>
    <lineage>
        <taxon>Bacteria</taxon>
        <taxon>Pseudomonadati</taxon>
        <taxon>Pseudomonadota</taxon>
        <taxon>Alphaproteobacteria</taxon>
        <taxon>Hyphomicrobiales</taxon>
        <taxon>Boseaceae</taxon>
        <taxon>Bosea</taxon>
    </lineage>
</organism>
<dbReference type="Pfam" id="PF12697">
    <property type="entry name" value="Abhydrolase_6"/>
    <property type="match status" value="1"/>
</dbReference>
<dbReference type="SUPFAM" id="SSF53474">
    <property type="entry name" value="alpha/beta-Hydrolases"/>
    <property type="match status" value="1"/>
</dbReference>
<dbReference type="GO" id="GO:0016787">
    <property type="term" value="F:hydrolase activity"/>
    <property type="evidence" value="ECO:0007669"/>
    <property type="project" value="UniProtKB-KW"/>
</dbReference>
<reference evidence="3" key="1">
    <citation type="journal article" date="2019" name="Int. J. Syst. Evol. Microbiol.">
        <title>The Global Catalogue of Microorganisms (GCM) 10K type strain sequencing project: providing services to taxonomists for standard genome sequencing and annotation.</title>
        <authorList>
            <consortium name="The Broad Institute Genomics Platform"/>
            <consortium name="The Broad Institute Genome Sequencing Center for Infectious Disease"/>
            <person name="Wu L."/>
            <person name="Ma J."/>
        </authorList>
    </citation>
    <scope>NUCLEOTIDE SEQUENCE [LARGE SCALE GENOMIC DNA]</scope>
    <source>
        <strain evidence="3">CGMCC 1.15643</strain>
    </source>
</reference>
<evidence type="ECO:0000259" key="1">
    <source>
        <dbReference type="Pfam" id="PF12697"/>
    </source>
</evidence>
<gene>
    <name evidence="2" type="ORF">ACFPK2_10975</name>
</gene>
<dbReference type="Gene3D" id="3.40.50.1820">
    <property type="entry name" value="alpha/beta hydrolase"/>
    <property type="match status" value="1"/>
</dbReference>
<dbReference type="PANTHER" id="PTHR43798:SF33">
    <property type="entry name" value="HYDROLASE, PUTATIVE (AFU_ORTHOLOGUE AFUA_2G14860)-RELATED"/>
    <property type="match status" value="1"/>
</dbReference>
<dbReference type="InterPro" id="IPR000073">
    <property type="entry name" value="AB_hydrolase_1"/>
</dbReference>
<feature type="domain" description="AB hydrolase-1" evidence="1">
    <location>
        <begin position="52"/>
        <end position="288"/>
    </location>
</feature>
<name>A0ABW0F6L1_9HYPH</name>